<proteinExistence type="predicted"/>
<dbReference type="Proteomes" id="UP000285288">
    <property type="component" value="Unassembled WGS sequence"/>
</dbReference>
<dbReference type="AlphaFoldDB" id="A0A413UD79"/>
<sequence length="229" mass="25936">MFYNDFKNKALNEHKKAEDAYERIFKSFIRHCKALYKWRVKACSTIDLILILINSIANKPKDFEIEIADVRLEKKTFHETEEYSNKAENSLKLTAFGTTAGVSVGTVIAIGTKSALSGPIGIGIGAGTAAVSLLKLSYDNKKIGNKAMQEAIIIRESIQELKVFNERVISIRRKIILLNLKLRVYCIFMNRLKDANYKELSEKDRLRLGTLVNNALILTHLINEKVDSE</sequence>
<comment type="caution">
    <text evidence="2">The sequence shown here is derived from an EMBL/GenBank/DDBJ whole genome shotgun (WGS) entry which is preliminary data.</text>
</comment>
<feature type="transmembrane region" description="Helical" evidence="1">
    <location>
        <begin position="93"/>
        <end position="112"/>
    </location>
</feature>
<name>A0A413UD79_9FIRM</name>
<protein>
    <submittedName>
        <fullName evidence="2">Uncharacterized protein</fullName>
    </submittedName>
</protein>
<accession>A0A413UD79</accession>
<evidence type="ECO:0000313" key="2">
    <source>
        <dbReference type="EMBL" id="RHB06529.1"/>
    </source>
</evidence>
<evidence type="ECO:0000313" key="3">
    <source>
        <dbReference type="Proteomes" id="UP000285288"/>
    </source>
</evidence>
<gene>
    <name evidence="2" type="ORF">DW907_05740</name>
</gene>
<keyword evidence="1" id="KW-1133">Transmembrane helix</keyword>
<evidence type="ECO:0000256" key="1">
    <source>
        <dbReference type="SAM" id="Phobius"/>
    </source>
</evidence>
<dbReference type="EMBL" id="QSGD01000017">
    <property type="protein sequence ID" value="RHB06529.1"/>
    <property type="molecule type" value="Genomic_DNA"/>
</dbReference>
<organism evidence="2 3">
    <name type="scientific">Holdemanella biformis</name>
    <dbReference type="NCBI Taxonomy" id="1735"/>
    <lineage>
        <taxon>Bacteria</taxon>
        <taxon>Bacillati</taxon>
        <taxon>Bacillota</taxon>
        <taxon>Erysipelotrichia</taxon>
        <taxon>Erysipelotrichales</taxon>
        <taxon>Erysipelotrichaceae</taxon>
        <taxon>Holdemanella</taxon>
    </lineage>
</organism>
<reference evidence="2 3" key="1">
    <citation type="submission" date="2018-08" db="EMBL/GenBank/DDBJ databases">
        <title>A genome reference for cultivated species of the human gut microbiota.</title>
        <authorList>
            <person name="Zou Y."/>
            <person name="Xue W."/>
            <person name="Luo G."/>
        </authorList>
    </citation>
    <scope>NUCLEOTIDE SEQUENCE [LARGE SCALE GENOMIC DNA]</scope>
    <source>
        <strain evidence="2 3">AM42-13AC</strain>
    </source>
</reference>
<feature type="transmembrane region" description="Helical" evidence="1">
    <location>
        <begin position="118"/>
        <end position="138"/>
    </location>
</feature>
<keyword evidence="1" id="KW-0472">Membrane</keyword>
<keyword evidence="1" id="KW-0812">Transmembrane</keyword>
<dbReference type="RefSeq" id="WP_118011268.1">
    <property type="nucleotide sequence ID" value="NZ_JADMVO010000047.1"/>
</dbReference>